<dbReference type="PANTHER" id="PTHR42840">
    <property type="entry name" value="NAD(P)-BINDING ROSSMANN-FOLD SUPERFAMILY PROTEIN-RELATED"/>
    <property type="match status" value="1"/>
</dbReference>
<dbReference type="SUPFAM" id="SSF51735">
    <property type="entry name" value="NAD(P)-binding Rossmann-fold domains"/>
    <property type="match status" value="1"/>
</dbReference>
<sequence length="366" mass="40975">MSTPINIGIIGCGEVAQVVHIPTLTFLPELYRITYLCDISPSAVSHAASKIPSQQPVFTTQNAKELCSSPLVDAVLVLGSDEFHAEHVLLALKHDKHVFVEKPVTLTRKDALNIVECEKNSEGRVMVGYMRRYAAVVEDAIAEIGGREKIIYARVRDIIGPNSTFVGQSGTFPKKFSDFAPEDTSELVKRAKGMASEELMEHGVPATEQSIRMYRGLTGLGSHDLSLMREILGMPVRGNPTLGASLRMPVWNVLFNYGHFTVLYESGFHKIPIFDAHIEVYSENKSVLIQYDTPFVKGLPVTMTVRENMDGKFVERFVRNTYEDPYTLELKSFYRAIREGGKIKTDMSDALEDFELFGIIMKNWMG</sequence>
<name>A0A3N4K8B6_9PEZI</name>
<dbReference type="OrthoDB" id="64915at2759"/>
<accession>A0A3N4K8B6</accession>
<dbReference type="GO" id="GO:0006740">
    <property type="term" value="P:NADPH regeneration"/>
    <property type="evidence" value="ECO:0007669"/>
    <property type="project" value="TreeGrafter"/>
</dbReference>
<dbReference type="Gene3D" id="3.30.360.10">
    <property type="entry name" value="Dihydrodipicolinate Reductase, domain 2"/>
    <property type="match status" value="1"/>
</dbReference>
<feature type="domain" description="Gfo/Idh/MocA-like oxidoreductase N-terminal" evidence="1">
    <location>
        <begin position="5"/>
        <end position="129"/>
    </location>
</feature>
<dbReference type="GO" id="GO:0005737">
    <property type="term" value="C:cytoplasm"/>
    <property type="evidence" value="ECO:0007669"/>
    <property type="project" value="TreeGrafter"/>
</dbReference>
<dbReference type="GO" id="GO:0000166">
    <property type="term" value="F:nucleotide binding"/>
    <property type="evidence" value="ECO:0007669"/>
    <property type="project" value="InterPro"/>
</dbReference>
<dbReference type="AlphaFoldDB" id="A0A3N4K8B6"/>
<reference evidence="2 3" key="1">
    <citation type="journal article" date="2018" name="Nat. Ecol. Evol.">
        <title>Pezizomycetes genomes reveal the molecular basis of ectomycorrhizal truffle lifestyle.</title>
        <authorList>
            <person name="Murat C."/>
            <person name="Payen T."/>
            <person name="Noel B."/>
            <person name="Kuo A."/>
            <person name="Morin E."/>
            <person name="Chen J."/>
            <person name="Kohler A."/>
            <person name="Krizsan K."/>
            <person name="Balestrini R."/>
            <person name="Da Silva C."/>
            <person name="Montanini B."/>
            <person name="Hainaut M."/>
            <person name="Levati E."/>
            <person name="Barry K.W."/>
            <person name="Belfiori B."/>
            <person name="Cichocki N."/>
            <person name="Clum A."/>
            <person name="Dockter R.B."/>
            <person name="Fauchery L."/>
            <person name="Guy J."/>
            <person name="Iotti M."/>
            <person name="Le Tacon F."/>
            <person name="Lindquist E.A."/>
            <person name="Lipzen A."/>
            <person name="Malagnac F."/>
            <person name="Mello A."/>
            <person name="Molinier V."/>
            <person name="Miyauchi S."/>
            <person name="Poulain J."/>
            <person name="Riccioni C."/>
            <person name="Rubini A."/>
            <person name="Sitrit Y."/>
            <person name="Splivallo R."/>
            <person name="Traeger S."/>
            <person name="Wang M."/>
            <person name="Zifcakova L."/>
            <person name="Wipf D."/>
            <person name="Zambonelli A."/>
            <person name="Paolocci F."/>
            <person name="Nowrousian M."/>
            <person name="Ottonello S."/>
            <person name="Baldrian P."/>
            <person name="Spatafora J.W."/>
            <person name="Henrissat B."/>
            <person name="Nagy L.G."/>
            <person name="Aury J.M."/>
            <person name="Wincker P."/>
            <person name="Grigoriev I.V."/>
            <person name="Bonfante P."/>
            <person name="Martin F.M."/>
        </authorList>
    </citation>
    <scope>NUCLEOTIDE SEQUENCE [LARGE SCALE GENOMIC DNA]</scope>
    <source>
        <strain evidence="2 3">120613-1</strain>
    </source>
</reference>
<protein>
    <submittedName>
        <fullName evidence="2">NAD(P)-binding protein</fullName>
    </submittedName>
</protein>
<evidence type="ECO:0000313" key="3">
    <source>
        <dbReference type="Proteomes" id="UP000276215"/>
    </source>
</evidence>
<keyword evidence="3" id="KW-1185">Reference proteome</keyword>
<dbReference type="InterPro" id="IPR036291">
    <property type="entry name" value="NAD(P)-bd_dom_sf"/>
</dbReference>
<dbReference type="PANTHER" id="PTHR42840:SF7">
    <property type="entry name" value="BINDING ROSSMANN FOLD OXIDOREDUCTASE, PUTATIVE (AFU_ORTHOLOGUE AFUA_4G10190)-RELATED"/>
    <property type="match status" value="1"/>
</dbReference>
<dbReference type="STRING" id="1336337.A0A3N4K8B6"/>
<evidence type="ECO:0000259" key="1">
    <source>
        <dbReference type="Pfam" id="PF01408"/>
    </source>
</evidence>
<dbReference type="Gene3D" id="3.40.50.720">
    <property type="entry name" value="NAD(P)-binding Rossmann-like Domain"/>
    <property type="match status" value="1"/>
</dbReference>
<organism evidence="2 3">
    <name type="scientific">Choiromyces venosus 120613-1</name>
    <dbReference type="NCBI Taxonomy" id="1336337"/>
    <lineage>
        <taxon>Eukaryota</taxon>
        <taxon>Fungi</taxon>
        <taxon>Dikarya</taxon>
        <taxon>Ascomycota</taxon>
        <taxon>Pezizomycotina</taxon>
        <taxon>Pezizomycetes</taxon>
        <taxon>Pezizales</taxon>
        <taxon>Tuberaceae</taxon>
        <taxon>Choiromyces</taxon>
    </lineage>
</organism>
<evidence type="ECO:0000313" key="2">
    <source>
        <dbReference type="EMBL" id="RPB05512.1"/>
    </source>
</evidence>
<gene>
    <name evidence="2" type="ORF">L873DRAFT_1663065</name>
</gene>
<dbReference type="Proteomes" id="UP000276215">
    <property type="component" value="Unassembled WGS sequence"/>
</dbReference>
<dbReference type="Pfam" id="PF01408">
    <property type="entry name" value="GFO_IDH_MocA"/>
    <property type="match status" value="1"/>
</dbReference>
<dbReference type="EMBL" id="ML120353">
    <property type="protein sequence ID" value="RPB05512.1"/>
    <property type="molecule type" value="Genomic_DNA"/>
</dbReference>
<proteinExistence type="predicted"/>
<dbReference type="InterPro" id="IPR000683">
    <property type="entry name" value="Gfo/Idh/MocA-like_OxRdtase_N"/>
</dbReference>
<dbReference type="GO" id="GO:0016491">
    <property type="term" value="F:oxidoreductase activity"/>
    <property type="evidence" value="ECO:0007669"/>
    <property type="project" value="TreeGrafter"/>
</dbReference>